<dbReference type="EMBL" id="CP097463">
    <property type="protein sequence ID" value="WAX55270.1"/>
    <property type="molecule type" value="Genomic_DNA"/>
</dbReference>
<dbReference type="PANTHER" id="PTHR14218">
    <property type="entry name" value="PROTEASE S8 TRIPEPTIDYL PEPTIDASE I CLN2"/>
    <property type="match status" value="1"/>
</dbReference>
<dbReference type="Proteomes" id="UP001164693">
    <property type="component" value="Chromosome"/>
</dbReference>
<keyword evidence="2" id="KW-0645">Protease</keyword>
<evidence type="ECO:0000256" key="8">
    <source>
        <dbReference type="SAM" id="SignalP"/>
    </source>
</evidence>
<keyword evidence="3" id="KW-0479">Metal-binding</keyword>
<evidence type="ECO:0000313" key="10">
    <source>
        <dbReference type="EMBL" id="WAX55270.1"/>
    </source>
</evidence>
<keyword evidence="8" id="KW-0732">Signal</keyword>
<reference evidence="10" key="1">
    <citation type="submission" date="2022-05" db="EMBL/GenBank/DDBJ databases">
        <title>Jatrophihabitans sp. SB3-54 whole genome sequence.</title>
        <authorList>
            <person name="Suh M.K."/>
            <person name="Eom M.K."/>
            <person name="Kim J.S."/>
            <person name="Kim H.S."/>
            <person name="Do H.E."/>
            <person name="Shin Y.K."/>
            <person name="Lee J.-S."/>
        </authorList>
    </citation>
    <scope>NUCLEOTIDE SEQUENCE</scope>
    <source>
        <strain evidence="10">SB3-54</strain>
    </source>
</reference>
<evidence type="ECO:0000313" key="11">
    <source>
        <dbReference type="Proteomes" id="UP001164693"/>
    </source>
</evidence>
<dbReference type="Pfam" id="PF00082">
    <property type="entry name" value="Peptidase_S8"/>
    <property type="match status" value="1"/>
</dbReference>
<dbReference type="InterPro" id="IPR050819">
    <property type="entry name" value="Tripeptidyl-peptidase_I"/>
</dbReference>
<evidence type="ECO:0000256" key="2">
    <source>
        <dbReference type="ARBA" id="ARBA00022670"/>
    </source>
</evidence>
<accession>A0ABY7JRT9</accession>
<keyword evidence="11" id="KW-1185">Reference proteome</keyword>
<dbReference type="SUPFAM" id="SSF52743">
    <property type="entry name" value="Subtilisin-like"/>
    <property type="match status" value="1"/>
</dbReference>
<dbReference type="SUPFAM" id="SSF54897">
    <property type="entry name" value="Protease propeptides/inhibitors"/>
    <property type="match status" value="1"/>
</dbReference>
<keyword evidence="6" id="KW-0106">Calcium</keyword>
<dbReference type="PROSITE" id="PS51695">
    <property type="entry name" value="SEDOLISIN"/>
    <property type="match status" value="1"/>
</dbReference>
<dbReference type="InterPro" id="IPR036852">
    <property type="entry name" value="Peptidase_S8/S53_dom_sf"/>
</dbReference>
<comment type="cofactor">
    <cofactor evidence="1">
        <name>Ca(2+)</name>
        <dbReference type="ChEBI" id="CHEBI:29108"/>
    </cofactor>
</comment>
<dbReference type="InterPro" id="IPR000209">
    <property type="entry name" value="Peptidase_S8/S53_dom"/>
</dbReference>
<evidence type="ECO:0000256" key="3">
    <source>
        <dbReference type="ARBA" id="ARBA00022723"/>
    </source>
</evidence>
<dbReference type="Gene3D" id="3.40.50.200">
    <property type="entry name" value="Peptidase S8/S53 domain"/>
    <property type="match status" value="1"/>
</dbReference>
<organism evidence="10 11">
    <name type="scientific">Jatrophihabitans cynanchi</name>
    <dbReference type="NCBI Taxonomy" id="2944128"/>
    <lineage>
        <taxon>Bacteria</taxon>
        <taxon>Bacillati</taxon>
        <taxon>Actinomycetota</taxon>
        <taxon>Actinomycetes</taxon>
        <taxon>Jatrophihabitantales</taxon>
        <taxon>Jatrophihabitantaceae</taxon>
        <taxon>Jatrophihabitans</taxon>
    </lineage>
</organism>
<sequence length="638" mass="66489">MPKRHVAAALGAVSALVAGILAASPGAEAAPAAKVIPNTAPSWVGHAQHLGHASTKARVQAKVYLAPRGGLAALQRAALAVSTPGSATYRQFLNPAQYRAQYAPTRQTVAEVESWLRSSGLKVTGVESHYRYISVSGTAAAAKRAFGATIDRYRHDGQTVQAPSRTLTAPASVGAAVLTVTGLDTTAHKVEPTNVKAQLPPPAGFRNARPCSTYFGQLKAKTQADFHTPLPQFDGKYLSYAPCGYTGPQFRAAYEGNTTLDGQGVTVAITDAFAAPTIFNDANKYAENHGDGAYRGGQFSQWTAGKFRHVAECGGNGWYGEETLDVEAVHAMAPAANIIYYGAASCYDNDLLAALAQAVDDNAAQLVTNSWGEVEEGESSDSIAAYEQVFLQGAMQGISFMFSSGDNGDELANSGIKQADYPTSDPYVTSVGGTSAAIGADGSMSFETGWGTVKYSLSADGQSWNPVGYLYGAGGGTSSLFNQPAYQAGVVRSSYRTVPDVAMDADPNTGMLVGETQTFPDGKYYDEYRIGGTSLASPLFAGMTALSLQNAGGGVGLLNPVIYGNATSGVFNDIKGTAKQAGDVRVDFANGVDATGGLLYSVRTFNQDSSLQVRKGWDNVTGLGTPNGGWLTAIAPPT</sequence>
<dbReference type="PANTHER" id="PTHR14218:SF15">
    <property type="entry name" value="TRIPEPTIDYL-PEPTIDASE 1"/>
    <property type="match status" value="1"/>
</dbReference>
<dbReference type="CDD" id="cd04056">
    <property type="entry name" value="Peptidases_S53"/>
    <property type="match status" value="1"/>
</dbReference>
<keyword evidence="4" id="KW-0378">Hydrolase</keyword>
<dbReference type="CDD" id="cd11377">
    <property type="entry name" value="Pro-peptidase_S53"/>
    <property type="match status" value="1"/>
</dbReference>
<feature type="chain" id="PRO_5045307631" evidence="8">
    <location>
        <begin position="30"/>
        <end position="638"/>
    </location>
</feature>
<dbReference type="RefSeq" id="WP_269441775.1">
    <property type="nucleotide sequence ID" value="NZ_CP097463.1"/>
</dbReference>
<evidence type="ECO:0000256" key="1">
    <source>
        <dbReference type="ARBA" id="ARBA00001913"/>
    </source>
</evidence>
<dbReference type="PROSITE" id="PS00138">
    <property type="entry name" value="SUBTILASE_SER"/>
    <property type="match status" value="1"/>
</dbReference>
<dbReference type="Pfam" id="PF09286">
    <property type="entry name" value="Pro-kuma_activ"/>
    <property type="match status" value="1"/>
</dbReference>
<evidence type="ECO:0000256" key="5">
    <source>
        <dbReference type="ARBA" id="ARBA00022825"/>
    </source>
</evidence>
<feature type="signal peptide" evidence="8">
    <location>
        <begin position="1"/>
        <end position="29"/>
    </location>
</feature>
<keyword evidence="5" id="KW-0720">Serine protease</keyword>
<dbReference type="InterPro" id="IPR023828">
    <property type="entry name" value="Peptidase_S8_Ser-AS"/>
</dbReference>
<evidence type="ECO:0000256" key="6">
    <source>
        <dbReference type="ARBA" id="ARBA00022837"/>
    </source>
</evidence>
<dbReference type="InterPro" id="IPR030400">
    <property type="entry name" value="Sedolisin_dom"/>
</dbReference>
<evidence type="ECO:0000256" key="4">
    <source>
        <dbReference type="ARBA" id="ARBA00022801"/>
    </source>
</evidence>
<dbReference type="InterPro" id="IPR015366">
    <property type="entry name" value="S53_propep"/>
</dbReference>
<protein>
    <submittedName>
        <fullName evidence="10">S53 family peptidase</fullName>
    </submittedName>
</protein>
<feature type="domain" description="Peptidase S53" evidence="9">
    <location>
        <begin position="244"/>
        <end position="638"/>
    </location>
</feature>
<evidence type="ECO:0000259" key="9">
    <source>
        <dbReference type="PROSITE" id="PS51695"/>
    </source>
</evidence>
<name>A0ABY7JRT9_9ACTN</name>
<gene>
    <name evidence="10" type="ORF">M6B22_11990</name>
</gene>
<proteinExistence type="predicted"/>
<keyword evidence="7" id="KW-0865">Zymogen</keyword>
<dbReference type="SMART" id="SM00944">
    <property type="entry name" value="Pro-kuma_activ"/>
    <property type="match status" value="1"/>
</dbReference>
<evidence type="ECO:0000256" key="7">
    <source>
        <dbReference type="ARBA" id="ARBA00023145"/>
    </source>
</evidence>